<evidence type="ECO:0000313" key="2">
    <source>
        <dbReference type="Proteomes" id="UP001327957"/>
    </source>
</evidence>
<proteinExistence type="predicted"/>
<dbReference type="EMBL" id="JASAOK010000046">
    <property type="protein sequence ID" value="KAK6211220.1"/>
    <property type="molecule type" value="Genomic_DNA"/>
</dbReference>
<reference evidence="1 2" key="1">
    <citation type="submission" date="2023-04" db="EMBL/GenBank/DDBJ databases">
        <title>Colletotrichum tabacum stain YC1 causing leaf anthracnose on Nicotiana tabacum(L.) cv.</title>
        <authorList>
            <person name="Ji Z."/>
            <person name="Wang M."/>
            <person name="Zhang J."/>
            <person name="Wang N."/>
            <person name="Zhou Z."/>
        </authorList>
    </citation>
    <scope>NUCLEOTIDE SEQUENCE [LARGE SCALE GENOMIC DNA]</scope>
    <source>
        <strain evidence="1 2">YC1</strain>
    </source>
</reference>
<name>A0AAV9T0E5_9PEZI</name>
<accession>A0AAV9T0E5</accession>
<keyword evidence="2" id="KW-1185">Reference proteome</keyword>
<organism evidence="1 2">
    <name type="scientific">Colletotrichum tabaci</name>
    <dbReference type="NCBI Taxonomy" id="1209068"/>
    <lineage>
        <taxon>Eukaryota</taxon>
        <taxon>Fungi</taxon>
        <taxon>Dikarya</taxon>
        <taxon>Ascomycota</taxon>
        <taxon>Pezizomycotina</taxon>
        <taxon>Sordariomycetes</taxon>
        <taxon>Hypocreomycetidae</taxon>
        <taxon>Glomerellales</taxon>
        <taxon>Glomerellaceae</taxon>
        <taxon>Colletotrichum</taxon>
        <taxon>Colletotrichum destructivum species complex</taxon>
    </lineage>
</organism>
<sequence>MQVPSSRAQACAIPHQPNPDIDIRSKGFCALIPVIGEQRGGLSSDVGVLAAVDPVGRRTHDIHMEMVKLTRGHGGHRDRVKSRAAACSDGPPSYGQRAACTAIADGL</sequence>
<dbReference type="Proteomes" id="UP001327957">
    <property type="component" value="Unassembled WGS sequence"/>
</dbReference>
<evidence type="ECO:0000313" key="1">
    <source>
        <dbReference type="EMBL" id="KAK6211220.1"/>
    </source>
</evidence>
<gene>
    <name evidence="1" type="ORF">QIS74_10484</name>
</gene>
<comment type="caution">
    <text evidence="1">The sequence shown here is derived from an EMBL/GenBank/DDBJ whole genome shotgun (WGS) entry which is preliminary data.</text>
</comment>
<protein>
    <submittedName>
        <fullName evidence="1">Uncharacterized protein</fullName>
    </submittedName>
</protein>
<dbReference type="AlphaFoldDB" id="A0AAV9T0E5"/>